<gene>
    <name evidence="2" type="ORF">M0R45_009220</name>
</gene>
<dbReference type="AlphaFoldDB" id="A0AAW1Y492"/>
<feature type="compositionally biased region" description="Polar residues" evidence="1">
    <location>
        <begin position="78"/>
        <end position="88"/>
    </location>
</feature>
<feature type="region of interest" description="Disordered" evidence="1">
    <location>
        <begin position="61"/>
        <end position="105"/>
    </location>
</feature>
<proteinExistence type="predicted"/>
<evidence type="ECO:0000256" key="1">
    <source>
        <dbReference type="SAM" id="MobiDB-lite"/>
    </source>
</evidence>
<evidence type="ECO:0000313" key="2">
    <source>
        <dbReference type="EMBL" id="KAK9943617.1"/>
    </source>
</evidence>
<name>A0AAW1Y492_RUBAR</name>
<organism evidence="2 3">
    <name type="scientific">Rubus argutus</name>
    <name type="common">Southern blackberry</name>
    <dbReference type="NCBI Taxonomy" id="59490"/>
    <lineage>
        <taxon>Eukaryota</taxon>
        <taxon>Viridiplantae</taxon>
        <taxon>Streptophyta</taxon>
        <taxon>Embryophyta</taxon>
        <taxon>Tracheophyta</taxon>
        <taxon>Spermatophyta</taxon>
        <taxon>Magnoliopsida</taxon>
        <taxon>eudicotyledons</taxon>
        <taxon>Gunneridae</taxon>
        <taxon>Pentapetalae</taxon>
        <taxon>rosids</taxon>
        <taxon>fabids</taxon>
        <taxon>Rosales</taxon>
        <taxon>Rosaceae</taxon>
        <taxon>Rosoideae</taxon>
        <taxon>Rosoideae incertae sedis</taxon>
        <taxon>Rubus</taxon>
    </lineage>
</organism>
<dbReference type="Proteomes" id="UP001457282">
    <property type="component" value="Unassembled WGS sequence"/>
</dbReference>
<dbReference type="EMBL" id="JBEDUW010000002">
    <property type="protein sequence ID" value="KAK9943617.1"/>
    <property type="molecule type" value="Genomic_DNA"/>
</dbReference>
<keyword evidence="3" id="KW-1185">Reference proteome</keyword>
<protein>
    <submittedName>
        <fullName evidence="2">Uncharacterized protein</fullName>
    </submittedName>
</protein>
<reference evidence="2 3" key="1">
    <citation type="journal article" date="2023" name="G3 (Bethesda)">
        <title>A chromosome-length genome assembly and annotation of blackberry (Rubus argutus, cv. 'Hillquist').</title>
        <authorList>
            <person name="Bruna T."/>
            <person name="Aryal R."/>
            <person name="Dudchenko O."/>
            <person name="Sargent D.J."/>
            <person name="Mead D."/>
            <person name="Buti M."/>
            <person name="Cavallini A."/>
            <person name="Hytonen T."/>
            <person name="Andres J."/>
            <person name="Pham M."/>
            <person name="Weisz D."/>
            <person name="Mascagni F."/>
            <person name="Usai G."/>
            <person name="Natali L."/>
            <person name="Bassil N."/>
            <person name="Fernandez G.E."/>
            <person name="Lomsadze A."/>
            <person name="Armour M."/>
            <person name="Olukolu B."/>
            <person name="Poorten T."/>
            <person name="Britton C."/>
            <person name="Davik J."/>
            <person name="Ashrafi H."/>
            <person name="Aiden E.L."/>
            <person name="Borodovsky M."/>
            <person name="Worthington M."/>
        </authorList>
    </citation>
    <scope>NUCLEOTIDE SEQUENCE [LARGE SCALE GENOMIC DNA]</scope>
    <source>
        <strain evidence="2">PI 553951</strain>
    </source>
</reference>
<comment type="caution">
    <text evidence="2">The sequence shown here is derived from an EMBL/GenBank/DDBJ whole genome shotgun (WGS) entry which is preliminary data.</text>
</comment>
<feature type="compositionally biased region" description="Low complexity" evidence="1">
    <location>
        <begin position="61"/>
        <end position="77"/>
    </location>
</feature>
<accession>A0AAW1Y492</accession>
<sequence length="105" mass="11462">MPRTNAAAPHLCRHRAQLRRRRLGRASLPVRSRPQVQPCLSLPATNRVHARLNCRTDRALALSPSSRPSSRLQPQASLATPWSMSSTPCPLPSVGVAPSRSLSLL</sequence>
<evidence type="ECO:0000313" key="3">
    <source>
        <dbReference type="Proteomes" id="UP001457282"/>
    </source>
</evidence>